<dbReference type="Gene3D" id="3.40.50.2300">
    <property type="match status" value="1"/>
</dbReference>
<evidence type="ECO:0000256" key="4">
    <source>
        <dbReference type="ARBA" id="ARBA00023015"/>
    </source>
</evidence>
<dbReference type="PANTHER" id="PTHR48111:SF1">
    <property type="entry name" value="TWO-COMPONENT RESPONSE REGULATOR ORR33"/>
    <property type="match status" value="1"/>
</dbReference>
<dbReference type="RefSeq" id="WP_124945352.1">
    <property type="nucleotide sequence ID" value="NZ_BHVT01000010.1"/>
</dbReference>
<dbReference type="Gene3D" id="6.10.250.690">
    <property type="match status" value="1"/>
</dbReference>
<dbReference type="GO" id="GO:0006355">
    <property type="term" value="P:regulation of DNA-templated transcription"/>
    <property type="evidence" value="ECO:0007669"/>
    <property type="project" value="InterPro"/>
</dbReference>
<evidence type="ECO:0000259" key="11">
    <source>
        <dbReference type="PROSITE" id="PS51755"/>
    </source>
</evidence>
<evidence type="ECO:0000259" key="10">
    <source>
        <dbReference type="PROSITE" id="PS50110"/>
    </source>
</evidence>
<dbReference type="Pfam" id="PF00486">
    <property type="entry name" value="Trans_reg_C"/>
    <property type="match status" value="1"/>
</dbReference>
<reference evidence="12 13" key="1">
    <citation type="submission" date="2019-03" db="EMBL/GenBank/DDBJ databases">
        <title>Genomic Encyclopedia of Type Strains, Phase IV (KMG-IV): sequencing the most valuable type-strain genomes for metagenomic binning, comparative biology and taxonomic classification.</title>
        <authorList>
            <person name="Goeker M."/>
        </authorList>
    </citation>
    <scope>NUCLEOTIDE SEQUENCE [LARGE SCALE GENOMIC DNA]</scope>
    <source>
        <strain evidence="12 13">DSM 100309</strain>
    </source>
</reference>
<comment type="caution">
    <text evidence="12">The sequence shown here is derived from an EMBL/GenBank/DDBJ whole genome shotgun (WGS) entry which is preliminary data.</text>
</comment>
<evidence type="ECO:0000313" key="12">
    <source>
        <dbReference type="EMBL" id="TCV85188.1"/>
    </source>
</evidence>
<accession>A0A4R3Y376</accession>
<feature type="modified residue" description="4-aspartylphosphate" evidence="8">
    <location>
        <position position="53"/>
    </location>
</feature>
<dbReference type="GO" id="GO:0005829">
    <property type="term" value="C:cytosol"/>
    <property type="evidence" value="ECO:0007669"/>
    <property type="project" value="TreeGrafter"/>
</dbReference>
<dbReference type="GO" id="GO:0032993">
    <property type="term" value="C:protein-DNA complex"/>
    <property type="evidence" value="ECO:0007669"/>
    <property type="project" value="TreeGrafter"/>
</dbReference>
<dbReference type="SMART" id="SM00448">
    <property type="entry name" value="REC"/>
    <property type="match status" value="1"/>
</dbReference>
<evidence type="ECO:0000256" key="5">
    <source>
        <dbReference type="ARBA" id="ARBA00023125"/>
    </source>
</evidence>
<evidence type="ECO:0000313" key="13">
    <source>
        <dbReference type="Proteomes" id="UP000295367"/>
    </source>
</evidence>
<feature type="DNA-binding region" description="OmpR/PhoB-type" evidence="9">
    <location>
        <begin position="131"/>
        <end position="230"/>
    </location>
</feature>
<comment type="function">
    <text evidence="7">This protein is a positive regulator for the phosphate regulon. Transcription of this operon is positively regulated by PhoB and PhoR when phosphate is limited.</text>
</comment>
<keyword evidence="6" id="KW-0804">Transcription</keyword>
<dbReference type="SMART" id="SM00862">
    <property type="entry name" value="Trans_reg_C"/>
    <property type="match status" value="1"/>
</dbReference>
<evidence type="ECO:0000256" key="8">
    <source>
        <dbReference type="PROSITE-ProRule" id="PRU00169"/>
    </source>
</evidence>
<dbReference type="SUPFAM" id="SSF46894">
    <property type="entry name" value="C-terminal effector domain of the bipartite response regulators"/>
    <property type="match status" value="1"/>
</dbReference>
<evidence type="ECO:0000256" key="2">
    <source>
        <dbReference type="ARBA" id="ARBA00022553"/>
    </source>
</evidence>
<feature type="domain" description="Response regulatory" evidence="10">
    <location>
        <begin position="4"/>
        <end position="118"/>
    </location>
</feature>
<keyword evidence="5 9" id="KW-0238">DNA-binding</keyword>
<dbReference type="InterPro" id="IPR039420">
    <property type="entry name" value="WalR-like"/>
</dbReference>
<keyword evidence="13" id="KW-1185">Reference proteome</keyword>
<dbReference type="InterPro" id="IPR001867">
    <property type="entry name" value="OmpR/PhoB-type_DNA-bd"/>
</dbReference>
<keyword evidence="3" id="KW-0902">Two-component regulatory system</keyword>
<feature type="domain" description="OmpR/PhoB-type" evidence="11">
    <location>
        <begin position="131"/>
        <end position="230"/>
    </location>
</feature>
<dbReference type="Pfam" id="PF00072">
    <property type="entry name" value="Response_reg"/>
    <property type="match status" value="1"/>
</dbReference>
<dbReference type="SUPFAM" id="SSF52172">
    <property type="entry name" value="CheY-like"/>
    <property type="match status" value="1"/>
</dbReference>
<organism evidence="12 13">
    <name type="scientific">Sulfurirhabdus autotrophica</name>
    <dbReference type="NCBI Taxonomy" id="1706046"/>
    <lineage>
        <taxon>Bacteria</taxon>
        <taxon>Pseudomonadati</taxon>
        <taxon>Pseudomonadota</taxon>
        <taxon>Betaproteobacteria</taxon>
        <taxon>Nitrosomonadales</taxon>
        <taxon>Sulfuricellaceae</taxon>
        <taxon>Sulfurirhabdus</taxon>
    </lineage>
</organism>
<dbReference type="PANTHER" id="PTHR48111">
    <property type="entry name" value="REGULATOR OF RPOS"/>
    <property type="match status" value="1"/>
</dbReference>
<protein>
    <recommendedName>
        <fullName evidence="1">Phosphate regulon transcriptional regulatory protein PhoB</fullName>
    </recommendedName>
</protein>
<dbReference type="PROSITE" id="PS51755">
    <property type="entry name" value="OMPR_PHOB"/>
    <property type="match status" value="1"/>
</dbReference>
<evidence type="ECO:0000256" key="3">
    <source>
        <dbReference type="ARBA" id="ARBA00023012"/>
    </source>
</evidence>
<dbReference type="GO" id="GO:0000976">
    <property type="term" value="F:transcription cis-regulatory region binding"/>
    <property type="evidence" value="ECO:0007669"/>
    <property type="project" value="TreeGrafter"/>
</dbReference>
<evidence type="ECO:0000256" key="6">
    <source>
        <dbReference type="ARBA" id="ARBA00023163"/>
    </source>
</evidence>
<keyword evidence="4" id="KW-0805">Transcription regulation</keyword>
<dbReference type="InterPro" id="IPR011006">
    <property type="entry name" value="CheY-like_superfamily"/>
</dbReference>
<dbReference type="InterPro" id="IPR016032">
    <property type="entry name" value="Sig_transdc_resp-reg_C-effctor"/>
</dbReference>
<dbReference type="InterPro" id="IPR036388">
    <property type="entry name" value="WH-like_DNA-bd_sf"/>
</dbReference>
<dbReference type="Proteomes" id="UP000295367">
    <property type="component" value="Unassembled WGS sequence"/>
</dbReference>
<dbReference type="GO" id="GO:0000156">
    <property type="term" value="F:phosphorelay response regulator activity"/>
    <property type="evidence" value="ECO:0007669"/>
    <property type="project" value="TreeGrafter"/>
</dbReference>
<dbReference type="InterPro" id="IPR001789">
    <property type="entry name" value="Sig_transdc_resp-reg_receiver"/>
</dbReference>
<gene>
    <name evidence="12" type="ORF">EDC63_11077</name>
</gene>
<dbReference type="CDD" id="cd00383">
    <property type="entry name" value="trans_reg_C"/>
    <property type="match status" value="1"/>
</dbReference>
<evidence type="ECO:0000256" key="9">
    <source>
        <dbReference type="PROSITE-ProRule" id="PRU01091"/>
    </source>
</evidence>
<dbReference type="FunFam" id="1.10.10.10:FF:000018">
    <property type="entry name" value="DNA-binding response regulator ResD"/>
    <property type="match status" value="1"/>
</dbReference>
<proteinExistence type="predicted"/>
<dbReference type="Gene3D" id="1.10.10.10">
    <property type="entry name" value="Winged helix-like DNA-binding domain superfamily/Winged helix DNA-binding domain"/>
    <property type="match status" value="1"/>
</dbReference>
<dbReference type="EMBL" id="SMCO01000010">
    <property type="protein sequence ID" value="TCV85188.1"/>
    <property type="molecule type" value="Genomic_DNA"/>
</dbReference>
<dbReference type="FunFam" id="3.40.50.2300:FF:000001">
    <property type="entry name" value="DNA-binding response regulator PhoB"/>
    <property type="match status" value="1"/>
</dbReference>
<dbReference type="AlphaFoldDB" id="A0A4R3Y376"/>
<dbReference type="PROSITE" id="PS50110">
    <property type="entry name" value="RESPONSE_REGULATORY"/>
    <property type="match status" value="1"/>
</dbReference>
<name>A0A4R3Y376_9PROT</name>
<dbReference type="OrthoDB" id="8544854at2"/>
<sequence length="236" mass="26786">MNRKILIVEDNPEIAYLVELHLRDLGHTVVVERTGTDGLSQAEAGEFDMVILDLMLPGMSGLDICRHLRSQSNYVPILMLTARSSEIDRVLGLEIGADDYLTKPFSIMELVARVKAIFRRLDALSNKPEDIRLIQAKELSIDFGRHEVVVEGKPVDLTAKEFDLLSYFVQNPGQVFTRAQLLDRVWGYGHEGYEHTVNSHINRLRTKIETNPAKPQHILTVWSVGYKFRDQHALPG</sequence>
<keyword evidence="2 8" id="KW-0597">Phosphoprotein</keyword>
<evidence type="ECO:0000256" key="1">
    <source>
        <dbReference type="ARBA" id="ARBA00013332"/>
    </source>
</evidence>
<evidence type="ECO:0000256" key="7">
    <source>
        <dbReference type="ARBA" id="ARBA00024735"/>
    </source>
</evidence>